<evidence type="ECO:0000313" key="1">
    <source>
        <dbReference type="EMBL" id="QHS58535.1"/>
    </source>
</evidence>
<dbReference type="AlphaFoldDB" id="A0A6B9ZBQ5"/>
<protein>
    <recommendedName>
        <fullName evidence="3">3-keto-disaccharide hydrolase domain-containing protein</fullName>
    </recommendedName>
</protein>
<gene>
    <name evidence="1" type="ORF">GWR21_02660</name>
</gene>
<sequence>MKRSTFPMTDGMTIPVRLSRLIGMAALILAFSLPVDAQRQRMTYNLSDLLTKKSFTVENRRISGLTEKNGVRLSADNGAGVAWINNASFSNGAIEADLRGKDIKQRSFIGIAFHGASKDDCEVIYFRPFNFHAKDSLASMHMVQYVQDTLYGWERLREEHPGVYENKLAVPPAPDDWFHVKIDVQGKAIKVYVNNEKSPSLQVTSLGTRTSGKLGLWVGNNAEGDFGNLVVAPR</sequence>
<name>A0A6B9ZBQ5_9BACT</name>
<keyword evidence="2" id="KW-1185">Reference proteome</keyword>
<dbReference type="RefSeq" id="WP_162330238.1">
    <property type="nucleotide sequence ID" value="NZ_CP048113.1"/>
</dbReference>
<dbReference type="KEGG" id="chih:GWR21_02660"/>
<dbReference type="EMBL" id="CP048113">
    <property type="protein sequence ID" value="QHS58535.1"/>
    <property type="molecule type" value="Genomic_DNA"/>
</dbReference>
<organism evidence="1 2">
    <name type="scientific">Chitinophaga agri</name>
    <dbReference type="NCBI Taxonomy" id="2703787"/>
    <lineage>
        <taxon>Bacteria</taxon>
        <taxon>Pseudomonadati</taxon>
        <taxon>Bacteroidota</taxon>
        <taxon>Chitinophagia</taxon>
        <taxon>Chitinophagales</taxon>
        <taxon>Chitinophagaceae</taxon>
        <taxon>Chitinophaga</taxon>
    </lineage>
</organism>
<proteinExistence type="predicted"/>
<dbReference type="Proteomes" id="UP000476411">
    <property type="component" value="Chromosome"/>
</dbReference>
<accession>A0A6B9ZBQ5</accession>
<dbReference type="Gene3D" id="2.60.120.560">
    <property type="entry name" value="Exo-inulinase, domain 1"/>
    <property type="match status" value="1"/>
</dbReference>
<evidence type="ECO:0000313" key="2">
    <source>
        <dbReference type="Proteomes" id="UP000476411"/>
    </source>
</evidence>
<evidence type="ECO:0008006" key="3">
    <source>
        <dbReference type="Google" id="ProtNLM"/>
    </source>
</evidence>
<reference evidence="1 2" key="1">
    <citation type="submission" date="2020-01" db="EMBL/GenBank/DDBJ databases">
        <title>Complete genome sequence of Chitinophaga sp. H33E-04 isolated from quinoa roots.</title>
        <authorList>
            <person name="Weon H.-Y."/>
            <person name="Lee S.A."/>
        </authorList>
    </citation>
    <scope>NUCLEOTIDE SEQUENCE [LARGE SCALE GENOMIC DNA]</scope>
    <source>
        <strain evidence="1 2">H33E-04</strain>
    </source>
</reference>